<organism evidence="2 3">
    <name type="scientific">Glossina pallidipes</name>
    <name type="common">Tsetse fly</name>
    <dbReference type="NCBI Taxonomy" id="7398"/>
    <lineage>
        <taxon>Eukaryota</taxon>
        <taxon>Metazoa</taxon>
        <taxon>Ecdysozoa</taxon>
        <taxon>Arthropoda</taxon>
        <taxon>Hexapoda</taxon>
        <taxon>Insecta</taxon>
        <taxon>Pterygota</taxon>
        <taxon>Neoptera</taxon>
        <taxon>Endopterygota</taxon>
        <taxon>Diptera</taxon>
        <taxon>Brachycera</taxon>
        <taxon>Muscomorpha</taxon>
        <taxon>Hippoboscoidea</taxon>
        <taxon>Glossinidae</taxon>
        <taxon>Glossina</taxon>
    </lineage>
</organism>
<evidence type="ECO:0000313" key="3">
    <source>
        <dbReference type="Proteomes" id="UP000092445"/>
    </source>
</evidence>
<evidence type="ECO:0000313" key="2">
    <source>
        <dbReference type="EnsemblMetazoa" id="GPAI009199-PA"/>
    </source>
</evidence>
<feature type="region of interest" description="Disordered" evidence="1">
    <location>
        <begin position="247"/>
        <end position="283"/>
    </location>
</feature>
<feature type="compositionally biased region" description="Low complexity" evidence="1">
    <location>
        <begin position="60"/>
        <end position="89"/>
    </location>
</feature>
<evidence type="ECO:0000256" key="1">
    <source>
        <dbReference type="SAM" id="MobiDB-lite"/>
    </source>
</evidence>
<feature type="region of interest" description="Disordered" evidence="1">
    <location>
        <begin position="57"/>
        <end position="159"/>
    </location>
</feature>
<feature type="compositionally biased region" description="Basic residues" evidence="1">
    <location>
        <begin position="247"/>
        <end position="256"/>
    </location>
</feature>
<feature type="compositionally biased region" description="Basic and acidic residues" evidence="1">
    <location>
        <begin position="268"/>
        <end position="283"/>
    </location>
</feature>
<keyword evidence="3" id="KW-1185">Reference proteome</keyword>
<reference evidence="2" key="2">
    <citation type="submission" date="2020-05" db="UniProtKB">
        <authorList>
            <consortium name="EnsemblMetazoa"/>
        </authorList>
    </citation>
    <scope>IDENTIFICATION</scope>
    <source>
        <strain evidence="2">IAEA</strain>
    </source>
</reference>
<dbReference type="AlphaFoldDB" id="A0A1A9ZB30"/>
<sequence length="283" mass="32043">MALSLFAAPTAHYNNLSNDFSDLSFLIDSCPLTNYQNHSQSQQTKVVFKNLNESVSMEFNNHNNSSPAHSHNNSNTNSPLHNGQQQQQQEQRHTISQNNGNNNGSTSTSTSTSTSSSSNSNSSSNNSNNSNHNHNPHNSHTATNTSQQHTNYTNRNLMNGFHSHLTTDYEQVLTFVDSPPNSEESWPDDQSKGSPGPQIINVQTIYTNSSSSRKRRMDWDSLDIGSNHGENSINQHHNDELMNKLTQHQHHHHHTQHQQQQQQQQQHNTEKEKYKREKLTCGK</sequence>
<dbReference type="VEuPathDB" id="VectorBase:GPAI009199"/>
<feature type="compositionally biased region" description="Low complexity" evidence="1">
    <location>
        <begin position="257"/>
        <end position="267"/>
    </location>
</feature>
<feature type="compositionally biased region" description="Low complexity" evidence="1">
    <location>
        <begin position="98"/>
        <end position="146"/>
    </location>
</feature>
<protein>
    <submittedName>
        <fullName evidence="2">Uncharacterized protein</fullName>
    </submittedName>
</protein>
<feature type="region of interest" description="Disordered" evidence="1">
    <location>
        <begin position="177"/>
        <end position="199"/>
    </location>
</feature>
<name>A0A1A9ZB30_GLOPL</name>
<feature type="compositionally biased region" description="Polar residues" evidence="1">
    <location>
        <begin position="147"/>
        <end position="157"/>
    </location>
</feature>
<accession>A0A1A9ZB30</accession>
<reference evidence="3" key="1">
    <citation type="submission" date="2014-03" db="EMBL/GenBank/DDBJ databases">
        <authorList>
            <person name="Aksoy S."/>
            <person name="Warren W."/>
            <person name="Wilson R.K."/>
        </authorList>
    </citation>
    <scope>NUCLEOTIDE SEQUENCE [LARGE SCALE GENOMIC DNA]</scope>
    <source>
        <strain evidence="3">IAEA</strain>
    </source>
</reference>
<dbReference type="Proteomes" id="UP000092445">
    <property type="component" value="Unassembled WGS sequence"/>
</dbReference>
<dbReference type="EnsemblMetazoa" id="GPAI009199-RA">
    <property type="protein sequence ID" value="GPAI009199-PA"/>
    <property type="gene ID" value="GPAI009199"/>
</dbReference>
<proteinExistence type="predicted"/>